<dbReference type="Proteomes" id="UP001642540">
    <property type="component" value="Unassembled WGS sequence"/>
</dbReference>
<sequence>MPSHIEKPNIHCMPPEILEKIFSYLDTENLLVCAQVCKIWECISMPKNPLERPAILGRIFLHLDRKTLMRTRLVCKFWKTGLDSLTLKDAVILSGQTFICSEEFLHTIPLKTDSTNPFPSRTVRMSFVLPTIPDVGAARTAVIRSFGYHIKFINMKINTFFTKPKILATVVSNIAKLLSHLPNLEGLSLGISCLASNFNSFSNSLGYTVEETHPVKYFLGKRFTFPTLTKLRALRLVAWDFSSEETEWLIYEILRNSPNLQLFDPDYYKGYPKFSNIFSHPTNWPFQLSILKLAVPARLCFECVGLLNKAGYPLSSLHLDILEFDWEKCPKSYSRVLQTVLRSSESTLRSLSLSFYESSKFIPPSVGVSSFLRNIVSNCERTYMRYSYLKISKLHPKNEEHFCSKVEHLKLRGFKGSLDFLKDLKHLTRLILLDYDQERENLFNCGSAFFVHIPTLKELYTPVFGSIEASSKEFKMMEEKYLRVYTLM</sequence>
<dbReference type="SUPFAM" id="SSF81383">
    <property type="entry name" value="F-box domain"/>
    <property type="match status" value="2"/>
</dbReference>
<feature type="domain" description="F-box" evidence="1">
    <location>
        <begin position="7"/>
        <end position="63"/>
    </location>
</feature>
<dbReference type="InterPro" id="IPR001810">
    <property type="entry name" value="F-box_dom"/>
</dbReference>
<protein>
    <recommendedName>
        <fullName evidence="1">F-box domain-containing protein</fullName>
    </recommendedName>
</protein>
<dbReference type="Pfam" id="PF00646">
    <property type="entry name" value="F-box"/>
    <property type="match status" value="1"/>
</dbReference>
<comment type="caution">
    <text evidence="2">The sequence shown here is derived from an EMBL/GenBank/DDBJ whole genome shotgun (WGS) entry which is preliminary data.</text>
</comment>
<gene>
    <name evidence="2" type="ORF">ODALV1_LOCUS7721</name>
</gene>
<dbReference type="InterPro" id="IPR036047">
    <property type="entry name" value="F-box-like_dom_sf"/>
</dbReference>
<evidence type="ECO:0000313" key="3">
    <source>
        <dbReference type="Proteomes" id="UP001642540"/>
    </source>
</evidence>
<dbReference type="SMART" id="SM00256">
    <property type="entry name" value="FBOX"/>
    <property type="match status" value="2"/>
</dbReference>
<organism evidence="2 3">
    <name type="scientific">Orchesella dallaii</name>
    <dbReference type="NCBI Taxonomy" id="48710"/>
    <lineage>
        <taxon>Eukaryota</taxon>
        <taxon>Metazoa</taxon>
        <taxon>Ecdysozoa</taxon>
        <taxon>Arthropoda</taxon>
        <taxon>Hexapoda</taxon>
        <taxon>Collembola</taxon>
        <taxon>Entomobryomorpha</taxon>
        <taxon>Entomobryoidea</taxon>
        <taxon>Orchesellidae</taxon>
        <taxon>Orchesellinae</taxon>
        <taxon>Orchesella</taxon>
    </lineage>
</organism>
<accession>A0ABP1Q639</accession>
<proteinExistence type="predicted"/>
<dbReference type="Pfam" id="PF12937">
    <property type="entry name" value="F-box-like"/>
    <property type="match status" value="1"/>
</dbReference>
<reference evidence="2 3" key="1">
    <citation type="submission" date="2024-08" db="EMBL/GenBank/DDBJ databases">
        <authorList>
            <person name="Cucini C."/>
            <person name="Frati F."/>
        </authorList>
    </citation>
    <scope>NUCLEOTIDE SEQUENCE [LARGE SCALE GENOMIC DNA]</scope>
</reference>
<name>A0ABP1Q639_9HEXA</name>
<dbReference type="Gene3D" id="1.20.1280.50">
    <property type="match status" value="1"/>
</dbReference>
<dbReference type="PROSITE" id="PS50181">
    <property type="entry name" value="FBOX"/>
    <property type="match status" value="1"/>
</dbReference>
<evidence type="ECO:0000259" key="1">
    <source>
        <dbReference type="PROSITE" id="PS50181"/>
    </source>
</evidence>
<evidence type="ECO:0000313" key="2">
    <source>
        <dbReference type="EMBL" id="CAL8090672.1"/>
    </source>
</evidence>
<dbReference type="EMBL" id="CAXLJM020000024">
    <property type="protein sequence ID" value="CAL8090672.1"/>
    <property type="molecule type" value="Genomic_DNA"/>
</dbReference>
<keyword evidence="3" id="KW-1185">Reference proteome</keyword>